<dbReference type="AlphaFoldDB" id="Q47ZQ2"/>
<dbReference type="RefSeq" id="WP_011043806.1">
    <property type="nucleotide sequence ID" value="NC_003910.7"/>
</dbReference>
<dbReference type="KEGG" id="cps:CPS_3018"/>
<dbReference type="InterPro" id="IPR021295">
    <property type="entry name" value="DUF2867"/>
</dbReference>
<evidence type="ECO:0008006" key="3">
    <source>
        <dbReference type="Google" id="ProtNLM"/>
    </source>
</evidence>
<dbReference type="Pfam" id="PF11066">
    <property type="entry name" value="DUF2867"/>
    <property type="match status" value="1"/>
</dbReference>
<gene>
    <name evidence="1" type="ordered locus">CPS_3018</name>
</gene>
<evidence type="ECO:0000313" key="1">
    <source>
        <dbReference type="EMBL" id="AAZ24465.1"/>
    </source>
</evidence>
<dbReference type="HOGENOM" id="CLU_116730_2_0_6"/>
<organism evidence="1 2">
    <name type="scientific">Colwellia psychrerythraea (strain 34H / ATCC BAA-681)</name>
    <name type="common">Vibrio psychroerythus</name>
    <dbReference type="NCBI Taxonomy" id="167879"/>
    <lineage>
        <taxon>Bacteria</taxon>
        <taxon>Pseudomonadati</taxon>
        <taxon>Pseudomonadota</taxon>
        <taxon>Gammaproteobacteria</taxon>
        <taxon>Alteromonadales</taxon>
        <taxon>Colwelliaceae</taxon>
        <taxon>Colwellia</taxon>
    </lineage>
</organism>
<dbReference type="Proteomes" id="UP000000547">
    <property type="component" value="Chromosome"/>
</dbReference>
<sequence length="173" mass="19190">MAFPVKKVCVPINSEVFKILNGSYYSDSYSFCSSKPGRVALQIWIDHASKVPSWVNFLMASRNKIVSVFGLNNIGHLGDLDANKLLCEYQVGDRVGIFTLLFLSDNEIILGDSDKHLDVNVSVHTEVGKPHVVSMSTVVHVHNFLGKLYMLFVKPMHKLIVPSSIKRAEGSDA</sequence>
<name>Q47ZQ2_COLP3</name>
<dbReference type="STRING" id="167879.CPS_3018"/>
<protein>
    <recommendedName>
        <fullName evidence="3">DUF2867 domain-containing protein</fullName>
    </recommendedName>
</protein>
<reference evidence="1" key="1">
    <citation type="journal article" date="2005" name="Proc. Natl. Acad. Sci. U.S.A.">
        <title>The psychrophilic lifestyle as revealed by the genome sequence of Colwellia psychrerythraea 34H through genomic and proteomic analyses.</title>
        <authorList>
            <person name="Methe B.A."/>
            <person name="Nelson K.E."/>
            <person name="Deming J.W."/>
            <person name="Momen B."/>
            <person name="Melamud E."/>
            <person name="Zhang X."/>
            <person name="Moult J."/>
            <person name="Madupu R."/>
            <person name="Nelson W.C."/>
            <person name="Dodson R.J."/>
            <person name="Brinkac L.M."/>
            <person name="Daugherty S.C."/>
            <person name="Durkin A.S."/>
            <person name="DeBoy R.T."/>
            <person name="Kolonay J.F."/>
            <person name="Sullivan S.A."/>
            <person name="Zhou L."/>
            <person name="Davidsen T.M."/>
            <person name="Wu M."/>
            <person name="Huston A.L."/>
            <person name="Lewis M."/>
            <person name="Weaver B."/>
            <person name="Weidman J.F."/>
            <person name="Khouri H."/>
            <person name="Utterback T.R."/>
            <person name="Feldblyum T.V."/>
            <person name="Fraser C.M."/>
        </authorList>
    </citation>
    <scope>NUCLEOTIDE SEQUENCE [LARGE SCALE GENOMIC DNA]</scope>
    <source>
        <strain evidence="1">34H</strain>
    </source>
</reference>
<accession>Q47ZQ2</accession>
<evidence type="ECO:0000313" key="2">
    <source>
        <dbReference type="Proteomes" id="UP000000547"/>
    </source>
</evidence>
<proteinExistence type="predicted"/>
<dbReference type="EMBL" id="CP000083">
    <property type="protein sequence ID" value="AAZ24465.1"/>
    <property type="molecule type" value="Genomic_DNA"/>
</dbReference>